<evidence type="ECO:0000256" key="1">
    <source>
        <dbReference type="ARBA" id="ARBA00012513"/>
    </source>
</evidence>
<feature type="domain" description="PASTA" evidence="12">
    <location>
        <begin position="479"/>
        <end position="546"/>
    </location>
</feature>
<evidence type="ECO:0000256" key="7">
    <source>
        <dbReference type="ARBA" id="ARBA00047899"/>
    </source>
</evidence>
<evidence type="ECO:0000313" key="14">
    <source>
        <dbReference type="Proteomes" id="UP001321861"/>
    </source>
</evidence>
<dbReference type="Gene3D" id="1.10.510.10">
    <property type="entry name" value="Transferase(Phosphotransferase) domain 1"/>
    <property type="match status" value="1"/>
</dbReference>
<gene>
    <name evidence="13" type="ORF">XA3_06010</name>
</gene>
<dbReference type="PANTHER" id="PTHR43289:SF34">
    <property type="entry name" value="SERINE_THREONINE-PROTEIN KINASE YBDM-RELATED"/>
    <property type="match status" value="1"/>
</dbReference>
<dbReference type="Gene3D" id="3.30.10.20">
    <property type="match status" value="4"/>
</dbReference>
<evidence type="ECO:0000256" key="5">
    <source>
        <dbReference type="ARBA" id="ARBA00022777"/>
    </source>
</evidence>
<keyword evidence="6" id="KW-0067">ATP-binding</keyword>
<feature type="region of interest" description="Disordered" evidence="9">
    <location>
        <begin position="622"/>
        <end position="653"/>
    </location>
</feature>
<evidence type="ECO:0000256" key="2">
    <source>
        <dbReference type="ARBA" id="ARBA00022527"/>
    </source>
</evidence>
<keyword evidence="5 13" id="KW-0418">Kinase</keyword>
<feature type="domain" description="PASTA" evidence="12">
    <location>
        <begin position="412"/>
        <end position="478"/>
    </location>
</feature>
<dbReference type="GO" id="GO:0005524">
    <property type="term" value="F:ATP binding"/>
    <property type="evidence" value="ECO:0007669"/>
    <property type="project" value="UniProtKB-KW"/>
</dbReference>
<dbReference type="InterPro" id="IPR011009">
    <property type="entry name" value="Kinase-like_dom_sf"/>
</dbReference>
<reference evidence="13 14" key="1">
    <citation type="journal article" date="2023" name="Microbiol. Spectr.">
        <title>Symbiosis of Carpenter Bees with Uncharacterized Lactic Acid Bacteria Showing NAD Auxotrophy.</title>
        <authorList>
            <person name="Kawasaki S."/>
            <person name="Ozawa K."/>
            <person name="Mori T."/>
            <person name="Yamamoto A."/>
            <person name="Ito M."/>
            <person name="Ohkuma M."/>
            <person name="Sakamoto M."/>
            <person name="Matsutani M."/>
        </authorList>
    </citation>
    <scope>NUCLEOTIDE SEQUENCE [LARGE SCALE GENOMIC DNA]</scope>
    <source>
        <strain evidence="13 14">XA3</strain>
    </source>
</reference>
<dbReference type="PROSITE" id="PS51178">
    <property type="entry name" value="PASTA"/>
    <property type="match status" value="4"/>
</dbReference>
<dbReference type="Pfam" id="PF03793">
    <property type="entry name" value="PASTA"/>
    <property type="match status" value="4"/>
</dbReference>
<name>A0AAU9D774_9LACO</name>
<keyword evidence="10" id="KW-0472">Membrane</keyword>
<dbReference type="AlphaFoldDB" id="A0AAU9D774"/>
<dbReference type="InterPro" id="IPR005543">
    <property type="entry name" value="PASTA_dom"/>
</dbReference>
<feature type="domain" description="Protein kinase" evidence="11">
    <location>
        <begin position="12"/>
        <end position="276"/>
    </location>
</feature>
<keyword evidence="3" id="KW-0808">Transferase</keyword>
<dbReference type="EC" id="2.7.11.1" evidence="1"/>
<evidence type="ECO:0000256" key="4">
    <source>
        <dbReference type="ARBA" id="ARBA00022741"/>
    </source>
</evidence>
<feature type="compositionally biased region" description="Low complexity" evidence="9">
    <location>
        <begin position="630"/>
        <end position="647"/>
    </location>
</feature>
<dbReference type="InterPro" id="IPR000719">
    <property type="entry name" value="Prot_kinase_dom"/>
</dbReference>
<dbReference type="SMART" id="SM00740">
    <property type="entry name" value="PASTA"/>
    <property type="match status" value="4"/>
</dbReference>
<protein>
    <recommendedName>
        <fullName evidence="1">non-specific serine/threonine protein kinase</fullName>
        <ecNumber evidence="1">2.7.11.1</ecNumber>
    </recommendedName>
</protein>
<feature type="region of interest" description="Disordered" evidence="9">
    <location>
        <begin position="546"/>
        <end position="567"/>
    </location>
</feature>
<keyword evidence="4" id="KW-0547">Nucleotide-binding</keyword>
<evidence type="ECO:0000256" key="9">
    <source>
        <dbReference type="SAM" id="MobiDB-lite"/>
    </source>
</evidence>
<evidence type="ECO:0000259" key="12">
    <source>
        <dbReference type="PROSITE" id="PS51178"/>
    </source>
</evidence>
<keyword evidence="10" id="KW-0812">Transmembrane</keyword>
<proteinExistence type="predicted"/>
<comment type="catalytic activity">
    <reaction evidence="8">
        <text>L-seryl-[protein] + ATP = O-phospho-L-seryl-[protein] + ADP + H(+)</text>
        <dbReference type="Rhea" id="RHEA:17989"/>
        <dbReference type="Rhea" id="RHEA-COMP:9863"/>
        <dbReference type="Rhea" id="RHEA-COMP:11604"/>
        <dbReference type="ChEBI" id="CHEBI:15378"/>
        <dbReference type="ChEBI" id="CHEBI:29999"/>
        <dbReference type="ChEBI" id="CHEBI:30616"/>
        <dbReference type="ChEBI" id="CHEBI:83421"/>
        <dbReference type="ChEBI" id="CHEBI:456216"/>
        <dbReference type="EC" id="2.7.11.1"/>
    </reaction>
</comment>
<evidence type="ECO:0000259" key="11">
    <source>
        <dbReference type="PROSITE" id="PS50011"/>
    </source>
</evidence>
<keyword evidence="10" id="KW-1133">Transmembrane helix</keyword>
<sequence length="653" mass="70987">MIESGYSIAGRYRIIRQIGEGEVSVVYLAHDLILDRDVAVKVLRYQLTKNSLLSQQFEESAASIAELSSPNIVNIYDIGNDRNNPYLVMENVEGNNLKDYLALHFPIDLVQVKAIMEQILSAVAKAHSLGFVHGDLVPGNILVGMTGLTKVADFGLLNALKQVDIQPLNADGFYYLAPEQLSGNAPSKQSDLYSLGIILYEMICGSLPFDQEKSVTVALSELTHLQQQNPRIPQSLVNMIIKATAFYPRDRYQSAEQMLQDLETALDPERFNEPLLNLDDSAQSNHAVAQVDDSGNLLGPVGEKISSSKTNNPWSRQKKVLVIASSLLAFLLILIVLLILLNRKKDVTVPDVANLTQEAAVSQLTAKKIKVSPKVERVSSETVASGKVVKTDPPANSTVKEGSAVRLFVSSGAPRVKVGNYVSQPFVEAKSLLERSGLEVESKRQYSDIVKEGLVISQSENPNTEVAKGSRIILTVSKGVETFTMSNLIGLTAGAVSEFANQTGLNPVENPAQYSDEYPVGTVMAQNPNFGTKLKKGENFQITYSKGAKPRESLPANNPGTPLADLTGMKRNEINSYVKSLHLKVIEDPAQYSDEFSPGVVMVQSPAPGTVIRANESIRVTYSLGPKPSPSNSQESDSNSSSQSSSSYKEEAE</sequence>
<evidence type="ECO:0000256" key="8">
    <source>
        <dbReference type="ARBA" id="ARBA00048679"/>
    </source>
</evidence>
<dbReference type="Gene3D" id="3.30.200.20">
    <property type="entry name" value="Phosphorylase Kinase, domain 1"/>
    <property type="match status" value="1"/>
</dbReference>
<evidence type="ECO:0000313" key="13">
    <source>
        <dbReference type="EMBL" id="BDR58160.1"/>
    </source>
</evidence>
<dbReference type="Proteomes" id="UP001321861">
    <property type="component" value="Chromosome"/>
</dbReference>
<evidence type="ECO:0000256" key="10">
    <source>
        <dbReference type="SAM" id="Phobius"/>
    </source>
</evidence>
<evidence type="ECO:0000256" key="3">
    <source>
        <dbReference type="ARBA" id="ARBA00022679"/>
    </source>
</evidence>
<dbReference type="PANTHER" id="PTHR43289">
    <property type="entry name" value="MITOGEN-ACTIVATED PROTEIN KINASE KINASE KINASE 20-RELATED"/>
    <property type="match status" value="1"/>
</dbReference>
<dbReference type="Pfam" id="PF00069">
    <property type="entry name" value="Pkinase"/>
    <property type="match status" value="1"/>
</dbReference>
<dbReference type="NCBIfam" id="NF033483">
    <property type="entry name" value="PknB_PASTA_kin"/>
    <property type="match status" value="1"/>
</dbReference>
<dbReference type="RefSeq" id="WP_317636078.1">
    <property type="nucleotide sequence ID" value="NZ_AP026802.1"/>
</dbReference>
<dbReference type="EMBL" id="AP026802">
    <property type="protein sequence ID" value="BDR58160.1"/>
    <property type="molecule type" value="Genomic_DNA"/>
</dbReference>
<feature type="domain" description="PASTA" evidence="12">
    <location>
        <begin position="343"/>
        <end position="411"/>
    </location>
</feature>
<dbReference type="SUPFAM" id="SSF56112">
    <property type="entry name" value="Protein kinase-like (PK-like)"/>
    <property type="match status" value="1"/>
</dbReference>
<comment type="catalytic activity">
    <reaction evidence="7">
        <text>L-threonyl-[protein] + ATP = O-phospho-L-threonyl-[protein] + ADP + H(+)</text>
        <dbReference type="Rhea" id="RHEA:46608"/>
        <dbReference type="Rhea" id="RHEA-COMP:11060"/>
        <dbReference type="Rhea" id="RHEA-COMP:11605"/>
        <dbReference type="ChEBI" id="CHEBI:15378"/>
        <dbReference type="ChEBI" id="CHEBI:30013"/>
        <dbReference type="ChEBI" id="CHEBI:30616"/>
        <dbReference type="ChEBI" id="CHEBI:61977"/>
        <dbReference type="ChEBI" id="CHEBI:456216"/>
        <dbReference type="EC" id="2.7.11.1"/>
    </reaction>
</comment>
<organism evidence="13 14">
    <name type="scientific">Xylocopilactobacillus apicola</name>
    <dbReference type="NCBI Taxonomy" id="2932184"/>
    <lineage>
        <taxon>Bacteria</taxon>
        <taxon>Bacillati</taxon>
        <taxon>Bacillota</taxon>
        <taxon>Bacilli</taxon>
        <taxon>Lactobacillales</taxon>
        <taxon>Lactobacillaceae</taxon>
        <taxon>Xylocopilactobacillus</taxon>
    </lineage>
</organism>
<keyword evidence="14" id="KW-1185">Reference proteome</keyword>
<accession>A0AAU9D774</accession>
<dbReference type="KEGG" id="xap:XA3_06010"/>
<dbReference type="GO" id="GO:0004674">
    <property type="term" value="F:protein serine/threonine kinase activity"/>
    <property type="evidence" value="ECO:0007669"/>
    <property type="project" value="UniProtKB-KW"/>
</dbReference>
<dbReference type="CDD" id="cd06577">
    <property type="entry name" value="PASTA_pknB"/>
    <property type="match status" value="4"/>
</dbReference>
<evidence type="ECO:0000256" key="6">
    <source>
        <dbReference type="ARBA" id="ARBA00022840"/>
    </source>
</evidence>
<feature type="domain" description="PASTA" evidence="12">
    <location>
        <begin position="557"/>
        <end position="624"/>
    </location>
</feature>
<dbReference type="PROSITE" id="PS50011">
    <property type="entry name" value="PROTEIN_KINASE_DOM"/>
    <property type="match status" value="1"/>
</dbReference>
<feature type="transmembrane region" description="Helical" evidence="10">
    <location>
        <begin position="320"/>
        <end position="341"/>
    </location>
</feature>
<keyword evidence="2 13" id="KW-0723">Serine/threonine-protein kinase</keyword>
<dbReference type="CDD" id="cd14014">
    <property type="entry name" value="STKc_PknB_like"/>
    <property type="match status" value="1"/>
</dbReference>